<gene>
    <name evidence="1" type="ORF">BDM02DRAFT_3115559</name>
</gene>
<sequence length="115" mass="12733">MAVFLATIENAHQEQTCERGSVLPSGSDQERGTMTSARVFTRLDPPVSTSGLWQGPKRVSQNLTFIHRQSVPKPEPNPHPQLPPSNRAKAVRIASIERWAISTTFRRGAEDNSLT</sequence>
<proteinExistence type="predicted"/>
<protein>
    <submittedName>
        <fullName evidence="1">Uncharacterized protein</fullName>
    </submittedName>
</protein>
<organism evidence="1 2">
    <name type="scientific">Thelephora ganbajun</name>
    <name type="common">Ganba fungus</name>
    <dbReference type="NCBI Taxonomy" id="370292"/>
    <lineage>
        <taxon>Eukaryota</taxon>
        <taxon>Fungi</taxon>
        <taxon>Dikarya</taxon>
        <taxon>Basidiomycota</taxon>
        <taxon>Agaricomycotina</taxon>
        <taxon>Agaricomycetes</taxon>
        <taxon>Thelephorales</taxon>
        <taxon>Thelephoraceae</taxon>
        <taxon>Thelephora</taxon>
    </lineage>
</organism>
<reference evidence="1" key="2">
    <citation type="journal article" date="2020" name="Nat. Commun.">
        <title>Large-scale genome sequencing of mycorrhizal fungi provides insights into the early evolution of symbiotic traits.</title>
        <authorList>
            <person name="Miyauchi S."/>
            <person name="Kiss E."/>
            <person name="Kuo A."/>
            <person name="Drula E."/>
            <person name="Kohler A."/>
            <person name="Sanchez-Garcia M."/>
            <person name="Morin E."/>
            <person name="Andreopoulos B."/>
            <person name="Barry K.W."/>
            <person name="Bonito G."/>
            <person name="Buee M."/>
            <person name="Carver A."/>
            <person name="Chen C."/>
            <person name="Cichocki N."/>
            <person name="Clum A."/>
            <person name="Culley D."/>
            <person name="Crous P.W."/>
            <person name="Fauchery L."/>
            <person name="Girlanda M."/>
            <person name="Hayes R.D."/>
            <person name="Keri Z."/>
            <person name="LaButti K."/>
            <person name="Lipzen A."/>
            <person name="Lombard V."/>
            <person name="Magnuson J."/>
            <person name="Maillard F."/>
            <person name="Murat C."/>
            <person name="Nolan M."/>
            <person name="Ohm R.A."/>
            <person name="Pangilinan J."/>
            <person name="Pereira M.F."/>
            <person name="Perotto S."/>
            <person name="Peter M."/>
            <person name="Pfister S."/>
            <person name="Riley R."/>
            <person name="Sitrit Y."/>
            <person name="Stielow J.B."/>
            <person name="Szollosi G."/>
            <person name="Zifcakova L."/>
            <person name="Stursova M."/>
            <person name="Spatafora J.W."/>
            <person name="Tedersoo L."/>
            <person name="Vaario L.M."/>
            <person name="Yamada A."/>
            <person name="Yan M."/>
            <person name="Wang P."/>
            <person name="Xu J."/>
            <person name="Bruns T."/>
            <person name="Baldrian P."/>
            <person name="Vilgalys R."/>
            <person name="Dunand C."/>
            <person name="Henrissat B."/>
            <person name="Grigoriev I.V."/>
            <person name="Hibbett D."/>
            <person name="Nagy L.G."/>
            <person name="Martin F.M."/>
        </authorList>
    </citation>
    <scope>NUCLEOTIDE SEQUENCE</scope>
    <source>
        <strain evidence="1">P2</strain>
    </source>
</reference>
<comment type="caution">
    <text evidence="1">The sequence shown here is derived from an EMBL/GenBank/DDBJ whole genome shotgun (WGS) entry which is preliminary data.</text>
</comment>
<keyword evidence="2" id="KW-1185">Reference proteome</keyword>
<reference evidence="1" key="1">
    <citation type="submission" date="2019-10" db="EMBL/GenBank/DDBJ databases">
        <authorList>
            <consortium name="DOE Joint Genome Institute"/>
            <person name="Kuo A."/>
            <person name="Miyauchi S."/>
            <person name="Kiss E."/>
            <person name="Drula E."/>
            <person name="Kohler A."/>
            <person name="Sanchez-Garcia M."/>
            <person name="Andreopoulos B."/>
            <person name="Barry K.W."/>
            <person name="Bonito G."/>
            <person name="Buee M."/>
            <person name="Carver A."/>
            <person name="Chen C."/>
            <person name="Cichocki N."/>
            <person name="Clum A."/>
            <person name="Culley D."/>
            <person name="Crous P.W."/>
            <person name="Fauchery L."/>
            <person name="Girlanda M."/>
            <person name="Hayes R."/>
            <person name="Keri Z."/>
            <person name="Labutti K."/>
            <person name="Lipzen A."/>
            <person name="Lombard V."/>
            <person name="Magnuson J."/>
            <person name="Maillard F."/>
            <person name="Morin E."/>
            <person name="Murat C."/>
            <person name="Nolan M."/>
            <person name="Ohm R."/>
            <person name="Pangilinan J."/>
            <person name="Pereira M."/>
            <person name="Perotto S."/>
            <person name="Peter M."/>
            <person name="Riley R."/>
            <person name="Sitrit Y."/>
            <person name="Stielow B."/>
            <person name="Szollosi G."/>
            <person name="Zifcakova L."/>
            <person name="Stursova M."/>
            <person name="Spatafora J.W."/>
            <person name="Tedersoo L."/>
            <person name="Vaario L.-M."/>
            <person name="Yamada A."/>
            <person name="Yan M."/>
            <person name="Wang P."/>
            <person name="Xu J."/>
            <person name="Bruns T."/>
            <person name="Baldrian P."/>
            <person name="Vilgalys R."/>
            <person name="Henrissat B."/>
            <person name="Grigoriev I.V."/>
            <person name="Hibbett D."/>
            <person name="Nagy L.G."/>
            <person name="Martin F.M."/>
        </authorList>
    </citation>
    <scope>NUCLEOTIDE SEQUENCE</scope>
    <source>
        <strain evidence="1">P2</strain>
    </source>
</reference>
<accession>A0ACB6ZFN0</accession>
<evidence type="ECO:0000313" key="1">
    <source>
        <dbReference type="EMBL" id="KAF9648379.1"/>
    </source>
</evidence>
<name>A0ACB6ZFN0_THEGA</name>
<evidence type="ECO:0000313" key="2">
    <source>
        <dbReference type="Proteomes" id="UP000886501"/>
    </source>
</evidence>
<dbReference type="Proteomes" id="UP000886501">
    <property type="component" value="Unassembled WGS sequence"/>
</dbReference>
<dbReference type="EMBL" id="MU118015">
    <property type="protein sequence ID" value="KAF9648379.1"/>
    <property type="molecule type" value="Genomic_DNA"/>
</dbReference>